<dbReference type="GO" id="GO:0030036">
    <property type="term" value="P:actin cytoskeleton organization"/>
    <property type="evidence" value="ECO:0007669"/>
    <property type="project" value="UniProtKB-UniRule"/>
</dbReference>
<dbReference type="InterPro" id="IPR028288">
    <property type="entry name" value="SCAR/WAVE_fam"/>
</dbReference>
<dbReference type="GO" id="GO:0034237">
    <property type="term" value="F:protein kinase A regulatory subunit binding"/>
    <property type="evidence" value="ECO:0007669"/>
    <property type="project" value="TreeGrafter"/>
</dbReference>
<dbReference type="GO" id="GO:2000601">
    <property type="term" value="P:positive regulation of Arp2/3 complex-mediated actin nucleation"/>
    <property type="evidence" value="ECO:0007669"/>
    <property type="project" value="TreeGrafter"/>
</dbReference>
<feature type="region of interest" description="Disordered" evidence="3">
    <location>
        <begin position="915"/>
        <end position="939"/>
    </location>
</feature>
<feature type="compositionally biased region" description="Polar residues" evidence="3">
    <location>
        <begin position="464"/>
        <end position="473"/>
    </location>
</feature>
<evidence type="ECO:0000256" key="3">
    <source>
        <dbReference type="SAM" id="MobiDB-lite"/>
    </source>
</evidence>
<keyword evidence="2" id="KW-0009">Actin-binding</keyword>
<comment type="function">
    <text evidence="2">Involved in regulation of actin and microtubule organization. Part of a WAVE complex that activates the Arp2/3 complex.</text>
</comment>
<name>A0A2P2LVN5_RHIMU</name>
<feature type="region of interest" description="Disordered" evidence="3">
    <location>
        <begin position="1167"/>
        <end position="1187"/>
    </location>
</feature>
<comment type="subcellular location">
    <subcellularLocation>
        <location evidence="2">Cytoplasm</location>
        <location evidence="2">Cytoskeleton</location>
    </subcellularLocation>
</comment>
<feature type="compositionally biased region" description="Polar residues" evidence="3">
    <location>
        <begin position="1174"/>
        <end position="1185"/>
    </location>
</feature>
<dbReference type="GO" id="GO:0003779">
    <property type="term" value="F:actin binding"/>
    <property type="evidence" value="ECO:0007669"/>
    <property type="project" value="UniProtKB-UniRule"/>
</dbReference>
<dbReference type="PANTHER" id="PTHR12902">
    <property type="entry name" value="WASP-1"/>
    <property type="match status" value="1"/>
</dbReference>
<dbReference type="PANTHER" id="PTHR12902:SF1">
    <property type="entry name" value="WISKOTT-ALDRICH SYNDROME PROTEIN FAMILY MEMBER"/>
    <property type="match status" value="1"/>
</dbReference>
<evidence type="ECO:0000256" key="1">
    <source>
        <dbReference type="ARBA" id="ARBA00006993"/>
    </source>
</evidence>
<evidence type="ECO:0000256" key="2">
    <source>
        <dbReference type="RuleBase" id="RU367034"/>
    </source>
</evidence>
<keyword evidence="2" id="KW-0206">Cytoskeleton</keyword>
<feature type="region of interest" description="Disordered" evidence="3">
    <location>
        <begin position="182"/>
        <end position="205"/>
    </location>
</feature>
<feature type="compositionally biased region" description="Polar residues" evidence="3">
    <location>
        <begin position="1306"/>
        <end position="1319"/>
    </location>
</feature>
<dbReference type="GO" id="GO:0071933">
    <property type="term" value="F:Arp2/3 complex binding"/>
    <property type="evidence" value="ECO:0007669"/>
    <property type="project" value="TreeGrafter"/>
</dbReference>
<dbReference type="EMBL" id="GGEC01041544">
    <property type="protein sequence ID" value="MBX22028.1"/>
    <property type="molecule type" value="Transcribed_RNA"/>
</dbReference>
<dbReference type="Gene3D" id="1.20.5.340">
    <property type="match status" value="1"/>
</dbReference>
<reference evidence="4" key="1">
    <citation type="submission" date="2018-02" db="EMBL/GenBank/DDBJ databases">
        <title>Rhizophora mucronata_Transcriptome.</title>
        <authorList>
            <person name="Meera S.P."/>
            <person name="Sreeshan A."/>
            <person name="Augustine A."/>
        </authorList>
    </citation>
    <scope>NUCLEOTIDE SEQUENCE</scope>
    <source>
        <tissue evidence="4">Leaf</tissue>
    </source>
</reference>
<accession>A0A2P2LVN5</accession>
<feature type="region of interest" description="Disordered" evidence="3">
    <location>
        <begin position="464"/>
        <end position="486"/>
    </location>
</feature>
<organism evidence="4">
    <name type="scientific">Rhizophora mucronata</name>
    <name type="common">Asiatic mangrove</name>
    <dbReference type="NCBI Taxonomy" id="61149"/>
    <lineage>
        <taxon>Eukaryota</taxon>
        <taxon>Viridiplantae</taxon>
        <taxon>Streptophyta</taxon>
        <taxon>Embryophyta</taxon>
        <taxon>Tracheophyta</taxon>
        <taxon>Spermatophyta</taxon>
        <taxon>Magnoliopsida</taxon>
        <taxon>eudicotyledons</taxon>
        <taxon>Gunneridae</taxon>
        <taxon>Pentapetalae</taxon>
        <taxon>rosids</taxon>
        <taxon>fabids</taxon>
        <taxon>Malpighiales</taxon>
        <taxon>Rhizophoraceae</taxon>
        <taxon>Rhizophora</taxon>
    </lineage>
</organism>
<sequence>MPLTRYQIRNEYALADSELYRAADRDDPEALLEGVAVAGLVGVLRQLGDLAEFAAQIFHDLHEEVMAMAARGHGLMARVQQLEAEFPSIEKAFLSQTNHSSFFSGAGVDWHPNLRTEQNLISSGDMPRFVMDSYEECRGPPQLFHLDKFDVAGAGACLKRYTDPSFFKIEPLSSEIARVGTPREKKNRKVKKKGSRWRNGETPEVAPASHAKLHQLFLEERIENAHSDPARIVRLKRRQLNGFLFDPKPGKSYMEKFLDTSSPEQKAICEVSVVQPAVKMASDNSSESGQEIHEIHAVSPVKMLTQGKESSCSSPDTQKIAVKPFADELNGEAVDRAIIKVPDPIADVETDESSCTAAKMAIEKEVVVDIDRKTEGSLDRDHSDDVASEVDNYMDARTSMESEMEIDYEYKIKHDQGLLDVGKYRTDSDANDEHLDDRTNFSDSQSVGISSLSDYGNSLSKKARSSFSCSDSPRNLAEGTQSHDEGADEVFCSTENSSSEFVGEQSSQQSAHIDSLVTTSSKIPESNHFCTEESKILDLGEASHGLCLMDSNPILLPSSAAANSPIFSSVGHDSSETPHCIKHDLDSHCNDNNGTYTADSSVILPEVVSHTKQESLSPVFSQTNPLDELDHEGPYLLSDANLHLGNALEMASEKSDSNEPLNEVPQTNYSGEISTGNFDEGGLGLVHSIVPPADFPGPQLDPGAILVPKSSESTMCNALVSEVPDARVDLLLVEHDLTEVGAPSSDENVKLEELSRETDGENVGGSTTELDTVRRDAVLFEHPSDDGSDKPGCADLVNSDDVASKANKEEGVAFSLAGGANDDGVNDTDRSCSDVDCSSSPNILDIKESLLISKDPCQRQLDFNETISRGWLVELEVQKKVEQLECAPTHSDSSLYRLGSNNHSNLDVTDHIHDSSVEEKTRNNPTASDVTKPPLSELSNQDLESKPVCWSHFAKDNDEAIVSPTCCLPETSYLEQQELELSPYQVNAESIHAVADEASSKSLDLPAPSTCYLGEPGSPFEHSIQLQFDQHDKVCVQANEAGSLSSNIQSEQVQTADNLDGERCLDASSEFCLENVPNQKLDGFKVTGNPLDCAFPSLSILPEATHISLEEVPPLPPLPPMQWRLGKVTSACQTPEREWTPVIQDTLLPMQLSTGKEKADLEISSPESLIWEPSSPSLPTSATDGQRSEHCLSEETLGHSLQQALPSLEKLRSLNEAASSQDCLTLEGTQSSNPFLTLPDITNKKPRHDFPALKEDSVQISSNMPSQTLSIEHTTPGHDRVSPMGPLIQPLSHSESGTDAEARVTSKISEGEQGNSPDQSLAPITLLEEQSQRDVITLPGEMAWLPNTLALPLSYEVRKTNGNKLPRPRNPLIDAVAAHDKSKLRKVTERVQHQIEPKEDEKDSLLEQIRTKSFNLKPATVTRPTIHSRQGPQTNLKVAAILEKANAIRQALAGSEDDDSDSWSDA</sequence>
<feature type="region of interest" description="Disordered" evidence="3">
    <location>
        <begin position="1291"/>
        <end position="1320"/>
    </location>
</feature>
<comment type="similarity">
    <text evidence="1 2">Belongs to the SCAR/WAVE family.</text>
</comment>
<proteinExistence type="inferred from homology"/>
<evidence type="ECO:0000313" key="4">
    <source>
        <dbReference type="EMBL" id="MBX22028.1"/>
    </source>
</evidence>
<feature type="compositionally biased region" description="Basic residues" evidence="3">
    <location>
        <begin position="185"/>
        <end position="196"/>
    </location>
</feature>
<protein>
    <recommendedName>
        <fullName evidence="2">Protein SCAR</fullName>
    </recommendedName>
    <alternativeName>
        <fullName evidence="2">Protein WAVE</fullName>
    </alternativeName>
</protein>
<dbReference type="GO" id="GO:0005856">
    <property type="term" value="C:cytoskeleton"/>
    <property type="evidence" value="ECO:0007669"/>
    <property type="project" value="UniProtKB-SubCell"/>
</dbReference>
<dbReference type="Gene3D" id="6.10.280.150">
    <property type="match status" value="2"/>
</dbReference>
<keyword evidence="2" id="KW-0963">Cytoplasm</keyword>